<keyword evidence="9" id="KW-0963">Cytoplasm</keyword>
<dbReference type="CDD" id="cd00071">
    <property type="entry name" value="GMPK"/>
    <property type="match status" value="1"/>
</dbReference>
<comment type="subcellular location">
    <subcellularLocation>
        <location evidence="9">Cytoplasm</location>
    </subcellularLocation>
</comment>
<evidence type="ECO:0000256" key="6">
    <source>
        <dbReference type="ARBA" id="ARBA00022777"/>
    </source>
</evidence>
<dbReference type="HAMAP" id="MF_00328">
    <property type="entry name" value="Guanylate_kinase"/>
    <property type="match status" value="1"/>
</dbReference>
<dbReference type="Gene3D" id="3.30.63.10">
    <property type="entry name" value="Guanylate Kinase phosphate binding domain"/>
    <property type="match status" value="1"/>
</dbReference>
<comment type="similarity">
    <text evidence="1 9">Belongs to the guanylate kinase family.</text>
</comment>
<dbReference type="SMART" id="SM00072">
    <property type="entry name" value="GuKc"/>
    <property type="match status" value="1"/>
</dbReference>
<dbReference type="GO" id="GO:0005829">
    <property type="term" value="C:cytosol"/>
    <property type="evidence" value="ECO:0007669"/>
    <property type="project" value="TreeGrafter"/>
</dbReference>
<reference evidence="11" key="1">
    <citation type="journal article" date="2022" name="Front. Microbiol.">
        <title>New perspectives on an old grouping: The genomic and phenotypic variability of Oxalobacter formigenes and the implications for calcium oxalate stone prevention.</title>
        <authorList>
            <person name="Chmiel J.A."/>
            <person name="Carr C."/>
            <person name="Stuivenberg G.A."/>
            <person name="Venema R."/>
            <person name="Chanyi R.M."/>
            <person name="Al K.F."/>
            <person name="Giguere D."/>
            <person name="Say H."/>
            <person name="Akouris P.P."/>
            <person name="Dominguez Romero S.A."/>
            <person name="Kwong A."/>
            <person name="Tai V."/>
            <person name="Koval S.F."/>
            <person name="Razvi H."/>
            <person name="Bjazevic J."/>
            <person name="Burton J.P."/>
        </authorList>
    </citation>
    <scope>NUCLEOTIDE SEQUENCE</scope>
    <source>
        <strain evidence="11">OxK</strain>
    </source>
</reference>
<dbReference type="PANTHER" id="PTHR23117:SF13">
    <property type="entry name" value="GUANYLATE KINASE"/>
    <property type="match status" value="1"/>
</dbReference>
<dbReference type="PANTHER" id="PTHR23117">
    <property type="entry name" value="GUANYLATE KINASE-RELATED"/>
    <property type="match status" value="1"/>
</dbReference>
<evidence type="ECO:0000256" key="5">
    <source>
        <dbReference type="ARBA" id="ARBA00022741"/>
    </source>
</evidence>
<organism evidence="11">
    <name type="scientific">Oxalobacter aliiformigenes</name>
    <dbReference type="NCBI Taxonomy" id="2946593"/>
    <lineage>
        <taxon>Bacteria</taxon>
        <taxon>Pseudomonadati</taxon>
        <taxon>Pseudomonadota</taxon>
        <taxon>Betaproteobacteria</taxon>
        <taxon>Burkholderiales</taxon>
        <taxon>Oxalobacteraceae</taxon>
        <taxon>Oxalobacter</taxon>
    </lineage>
</organism>
<evidence type="ECO:0000256" key="9">
    <source>
        <dbReference type="HAMAP-Rule" id="MF_00328"/>
    </source>
</evidence>
<keyword evidence="7 9" id="KW-0067">ATP-binding</keyword>
<comment type="catalytic activity">
    <reaction evidence="9">
        <text>GMP + ATP = GDP + ADP</text>
        <dbReference type="Rhea" id="RHEA:20780"/>
        <dbReference type="ChEBI" id="CHEBI:30616"/>
        <dbReference type="ChEBI" id="CHEBI:58115"/>
        <dbReference type="ChEBI" id="CHEBI:58189"/>
        <dbReference type="ChEBI" id="CHEBI:456216"/>
        <dbReference type="EC" id="2.7.4.8"/>
    </reaction>
</comment>
<sequence length="217" mass="24188">MTQIAPSFAGSSLFTVTAPSGAGKSSLLAALTRKDPSLRLSVSHTTRPPRPGEENGREYHFTTVEDFKKRLEQGEFLEHATVHGNYYGTSRVSVMNQLNAGYDTLLEIDWQGARQIRRLFPETVSVFILPPSISALEERLNKRGQDSPKIIKQRIEAAGEEIRHASECDYVIINHDFDLALAKLAAIVETARCRMSRQAIRNRELFAQFGIPCSTGL</sequence>
<dbReference type="InterPro" id="IPR008145">
    <property type="entry name" value="GK/Ca_channel_bsu"/>
</dbReference>
<dbReference type="InterPro" id="IPR017665">
    <property type="entry name" value="Guanylate_kinase"/>
</dbReference>
<dbReference type="InterPro" id="IPR027417">
    <property type="entry name" value="P-loop_NTPase"/>
</dbReference>
<comment type="function">
    <text evidence="9">Essential for recycling GMP and indirectly, cGMP.</text>
</comment>
<evidence type="ECO:0000256" key="3">
    <source>
        <dbReference type="ARBA" id="ARBA00016296"/>
    </source>
</evidence>
<dbReference type="AlphaFoldDB" id="A0A9E9LEH3"/>
<protein>
    <recommendedName>
        <fullName evidence="3 9">Guanylate kinase</fullName>
        <ecNumber evidence="2 9">2.7.4.8</ecNumber>
    </recommendedName>
    <alternativeName>
        <fullName evidence="8 9">GMP kinase</fullName>
    </alternativeName>
</protein>
<dbReference type="NCBIfam" id="TIGR03263">
    <property type="entry name" value="guanyl_kin"/>
    <property type="match status" value="1"/>
</dbReference>
<dbReference type="PROSITE" id="PS00856">
    <property type="entry name" value="GUANYLATE_KINASE_1"/>
    <property type="match status" value="1"/>
</dbReference>
<accession>A0A9E9LEH3</accession>
<keyword evidence="6 9" id="KW-0418">Kinase</keyword>
<dbReference type="PROSITE" id="PS50052">
    <property type="entry name" value="GUANYLATE_KINASE_2"/>
    <property type="match status" value="1"/>
</dbReference>
<dbReference type="Gene3D" id="3.40.50.300">
    <property type="entry name" value="P-loop containing nucleotide triphosphate hydrolases"/>
    <property type="match status" value="1"/>
</dbReference>
<feature type="binding site" evidence="9">
    <location>
        <begin position="18"/>
        <end position="25"/>
    </location>
    <ligand>
        <name>ATP</name>
        <dbReference type="ChEBI" id="CHEBI:30616"/>
    </ligand>
</feature>
<dbReference type="EC" id="2.7.4.8" evidence="2 9"/>
<dbReference type="InterPro" id="IPR020590">
    <property type="entry name" value="Guanylate_kinase_CS"/>
</dbReference>
<proteinExistence type="inferred from homology"/>
<feature type="domain" description="Guanylate kinase-like" evidence="10">
    <location>
        <begin position="11"/>
        <end position="189"/>
    </location>
</feature>
<evidence type="ECO:0000256" key="1">
    <source>
        <dbReference type="ARBA" id="ARBA00005790"/>
    </source>
</evidence>
<dbReference type="InterPro" id="IPR008144">
    <property type="entry name" value="Guanylate_kin-like_dom"/>
</dbReference>
<dbReference type="GO" id="GO:0005524">
    <property type="term" value="F:ATP binding"/>
    <property type="evidence" value="ECO:0007669"/>
    <property type="project" value="UniProtKB-UniRule"/>
</dbReference>
<dbReference type="FunFam" id="3.30.63.10:FF:000002">
    <property type="entry name" value="Guanylate kinase 1"/>
    <property type="match status" value="1"/>
</dbReference>
<dbReference type="Proteomes" id="UP001164819">
    <property type="component" value="Chromosome"/>
</dbReference>
<evidence type="ECO:0000256" key="2">
    <source>
        <dbReference type="ARBA" id="ARBA00012961"/>
    </source>
</evidence>
<dbReference type="RefSeq" id="WP_269316184.1">
    <property type="nucleotide sequence ID" value="NZ_CP098251.1"/>
</dbReference>
<evidence type="ECO:0000256" key="4">
    <source>
        <dbReference type="ARBA" id="ARBA00022679"/>
    </source>
</evidence>
<dbReference type="GO" id="GO:0004385">
    <property type="term" value="F:GMP kinase activity"/>
    <property type="evidence" value="ECO:0007669"/>
    <property type="project" value="UniProtKB-UniRule"/>
</dbReference>
<dbReference type="Pfam" id="PF00625">
    <property type="entry name" value="Guanylate_kin"/>
    <property type="match status" value="1"/>
</dbReference>
<evidence type="ECO:0000259" key="10">
    <source>
        <dbReference type="PROSITE" id="PS50052"/>
    </source>
</evidence>
<evidence type="ECO:0000256" key="7">
    <source>
        <dbReference type="ARBA" id="ARBA00022840"/>
    </source>
</evidence>
<keyword evidence="4 9" id="KW-0808">Transferase</keyword>
<dbReference type="SUPFAM" id="SSF52540">
    <property type="entry name" value="P-loop containing nucleoside triphosphate hydrolases"/>
    <property type="match status" value="1"/>
</dbReference>
<evidence type="ECO:0000256" key="8">
    <source>
        <dbReference type="ARBA" id="ARBA00030128"/>
    </source>
</evidence>
<evidence type="ECO:0000313" key="11">
    <source>
        <dbReference type="EMBL" id="WAV91778.1"/>
    </source>
</evidence>
<gene>
    <name evidence="9 11" type="primary">gmk</name>
    <name evidence="11" type="ORF">NB646_03275</name>
</gene>
<name>A0A9E9LEH3_9BURK</name>
<keyword evidence="5 9" id="KW-0547">Nucleotide-binding</keyword>
<dbReference type="EMBL" id="CP098251">
    <property type="protein sequence ID" value="WAV91778.1"/>
    <property type="molecule type" value="Genomic_DNA"/>
</dbReference>